<sequence length="41" mass="4705">MEAKLLYPTTKYGIYELAIYDKTCQNLTGFTITLIISVLNF</sequence>
<dbReference type="EMBL" id="SOEO01000003">
    <property type="protein sequence ID" value="TDX82554.1"/>
    <property type="molecule type" value="Genomic_DNA"/>
</dbReference>
<gene>
    <name evidence="1" type="ORF">B0I22_2562</name>
</gene>
<reference evidence="1 2" key="1">
    <citation type="submission" date="2019-03" db="EMBL/GenBank/DDBJ databases">
        <title>Genomic Encyclopedia of Type Strains, Phase III (KMG-III): the genomes of soil and plant-associated and newly described type strains.</title>
        <authorList>
            <person name="Whitman W."/>
        </authorList>
    </citation>
    <scope>NUCLEOTIDE SEQUENCE [LARGE SCALE GENOMIC DNA]</scope>
    <source>
        <strain evidence="1 2">CGMCC 1.12802</strain>
    </source>
</reference>
<name>A0A4R8I2T6_9FLAO</name>
<dbReference type="AlphaFoldDB" id="A0A4R8I2T6"/>
<comment type="caution">
    <text evidence="1">The sequence shown here is derived from an EMBL/GenBank/DDBJ whole genome shotgun (WGS) entry which is preliminary data.</text>
</comment>
<keyword evidence="2" id="KW-1185">Reference proteome</keyword>
<proteinExistence type="predicted"/>
<evidence type="ECO:0000313" key="1">
    <source>
        <dbReference type="EMBL" id="TDX82554.1"/>
    </source>
</evidence>
<dbReference type="Proteomes" id="UP000295313">
    <property type="component" value="Unassembled WGS sequence"/>
</dbReference>
<accession>A0A4R8I2T6</accession>
<evidence type="ECO:0000313" key="2">
    <source>
        <dbReference type="Proteomes" id="UP000295313"/>
    </source>
</evidence>
<protein>
    <submittedName>
        <fullName evidence="1">Uncharacterized protein</fullName>
    </submittedName>
</protein>
<organism evidence="1 2">
    <name type="scientific">Epilithonimonas xixisoli</name>
    <dbReference type="NCBI Taxonomy" id="1476462"/>
    <lineage>
        <taxon>Bacteria</taxon>
        <taxon>Pseudomonadati</taxon>
        <taxon>Bacteroidota</taxon>
        <taxon>Flavobacteriia</taxon>
        <taxon>Flavobacteriales</taxon>
        <taxon>Weeksellaceae</taxon>
        <taxon>Chryseobacterium group</taxon>
        <taxon>Epilithonimonas</taxon>
    </lineage>
</organism>